<dbReference type="Pfam" id="PF02902">
    <property type="entry name" value="Peptidase_C48"/>
    <property type="match status" value="1"/>
</dbReference>
<comment type="similarity">
    <text evidence="1">Belongs to the peptidase C48 family.</text>
</comment>
<evidence type="ECO:0000259" key="5">
    <source>
        <dbReference type="PROSITE" id="PS50600"/>
    </source>
</evidence>
<dbReference type="PANTHER" id="PTHR11476:SF10">
    <property type="entry name" value="NON-SPECIFIC SERINE_THREONINE PROTEIN KINASE"/>
    <property type="match status" value="1"/>
</dbReference>
<proteinExistence type="inferred from homology"/>
<dbReference type="GO" id="GO:0008233">
    <property type="term" value="F:peptidase activity"/>
    <property type="evidence" value="ECO:0007669"/>
    <property type="project" value="UniProtKB-KW"/>
</dbReference>
<protein>
    <submittedName>
        <fullName evidence="6">Ulp1 protease family, C-terminal catalytic domain-containing protein</fullName>
    </submittedName>
</protein>
<dbReference type="Gene3D" id="3.40.50.800">
    <property type="entry name" value="Anticodon-binding domain"/>
    <property type="match status" value="1"/>
</dbReference>
<evidence type="ECO:0000313" key="6">
    <source>
        <dbReference type="EMBL" id="GJT71510.1"/>
    </source>
</evidence>
<feature type="compositionally biased region" description="Polar residues" evidence="4">
    <location>
        <begin position="1"/>
        <end position="13"/>
    </location>
</feature>
<evidence type="ECO:0000256" key="1">
    <source>
        <dbReference type="ARBA" id="ARBA00005234"/>
    </source>
</evidence>
<dbReference type="InterPro" id="IPR045864">
    <property type="entry name" value="aa-tRNA-synth_II/BPL/LPL"/>
</dbReference>
<dbReference type="Gene3D" id="3.40.395.10">
    <property type="entry name" value="Adenoviral Proteinase, Chain A"/>
    <property type="match status" value="1"/>
</dbReference>
<dbReference type="Gene3D" id="3.30.930.10">
    <property type="entry name" value="Bira Bifunctional Protein, Domain 2"/>
    <property type="match status" value="1"/>
</dbReference>
<dbReference type="SUPFAM" id="SSF54001">
    <property type="entry name" value="Cysteine proteinases"/>
    <property type="match status" value="1"/>
</dbReference>
<dbReference type="EMBL" id="BQNB010018173">
    <property type="protein sequence ID" value="GJT71510.1"/>
    <property type="molecule type" value="Genomic_DNA"/>
</dbReference>
<evidence type="ECO:0000256" key="3">
    <source>
        <dbReference type="ARBA" id="ARBA00022801"/>
    </source>
</evidence>
<accession>A0ABQ5G782</accession>
<dbReference type="GO" id="GO:0006508">
    <property type="term" value="P:proteolysis"/>
    <property type="evidence" value="ECO:0007669"/>
    <property type="project" value="UniProtKB-KW"/>
</dbReference>
<keyword evidence="7" id="KW-1185">Reference proteome</keyword>
<name>A0ABQ5G782_9ASTR</name>
<evidence type="ECO:0000313" key="7">
    <source>
        <dbReference type="Proteomes" id="UP001151760"/>
    </source>
</evidence>
<dbReference type="Proteomes" id="UP001151760">
    <property type="component" value="Unassembled WGS sequence"/>
</dbReference>
<dbReference type="PROSITE" id="PS50600">
    <property type="entry name" value="ULP_PROTEASE"/>
    <property type="match status" value="1"/>
</dbReference>
<sequence length="795" mass="91919">MIMELNTTNNINSLLEPDGDDEEEYFDCEDNEEYFNHENDEDIIFPLFDQNLLYIPMIMGLNTTYNINSLLEPEDEDDEEEYLDCEDNEEYFNHENDKEFTFMYLDENNTPIPADKALKNKDIHPIFPLFDQNLLSHEERKQLLPINPQVNKVFVESDQVALSSTSAYDRIESVAMGPYCTRKKQPPKLSKKSNSTCFSKLWRLKDKVGCSNSDGPSRYQNACARVRHTPINEPVPSQAPLTRHCHQQMIEEPLPSKTIKRAMAKLPNRPQKIQALANRFINRKDRNELIHVASPDGMYDKTFYEFVEYESLLGWMTNDWIDGTILHWWCMHLFEMVSKEEFNTCAFFNPTIIQGRVCDQESNFAIKHILATVEAHKEKEIFLAPYLQDSHWVLFLICPKTRTGYIFDSYKRDKKKTSNSFYLSNTVERAFDNSFKWTMLECNQQVALWECGYYVMKFVFETLYIKQKTFPHELHDSTRALRKDELDGLIINAGSKPIGHSQPNRYLQGDFNVIGGASALTEAEAAMDIITRFIHPESCDIHLNHGDLFEAIWSWTGVKADHRQKVAENHEFIVQTYFPYDIYSVLVTTPSQELNITEGVIQCGVDVLWKCTSRPSQIESVNTLAMMALEELSQILMYLRIWKIDNNVFIDPLIPPTEGYHRDSFFQKSNPPGAVGTSLALETIIHMLLNDSSKSVLVCSRGGGGLLEKRMELVSELWEDDIKAEFVPFVDPSPKEQYDYAKEHGIKCLIEMSEGSVKDCHLEAPEGRREVPRRIVSMFYQKDCASQLETCLLEN</sequence>
<dbReference type="SUPFAM" id="SSF52954">
    <property type="entry name" value="Class II aaRS ABD-related"/>
    <property type="match status" value="1"/>
</dbReference>
<feature type="region of interest" description="Disordered" evidence="4">
    <location>
        <begin position="1"/>
        <end position="20"/>
    </location>
</feature>
<evidence type="ECO:0000256" key="4">
    <source>
        <dbReference type="SAM" id="MobiDB-lite"/>
    </source>
</evidence>
<comment type="caution">
    <text evidence="6">The sequence shown here is derived from an EMBL/GenBank/DDBJ whole genome shotgun (WGS) entry which is preliminary data.</text>
</comment>
<dbReference type="PANTHER" id="PTHR11476">
    <property type="entry name" value="HISTIDYL-TRNA SYNTHETASE"/>
    <property type="match status" value="1"/>
</dbReference>
<reference evidence="6" key="2">
    <citation type="submission" date="2022-01" db="EMBL/GenBank/DDBJ databases">
        <authorList>
            <person name="Yamashiro T."/>
            <person name="Shiraishi A."/>
            <person name="Satake H."/>
            <person name="Nakayama K."/>
        </authorList>
    </citation>
    <scope>NUCLEOTIDE SEQUENCE</scope>
</reference>
<keyword evidence="2 6" id="KW-0645">Protease</keyword>
<keyword evidence="3" id="KW-0378">Hydrolase</keyword>
<dbReference type="InterPro" id="IPR036621">
    <property type="entry name" value="Anticodon-bd_dom_sf"/>
</dbReference>
<dbReference type="InterPro" id="IPR003653">
    <property type="entry name" value="Peptidase_C48_C"/>
</dbReference>
<gene>
    <name evidence="6" type="ORF">Tco_1030796</name>
</gene>
<organism evidence="6 7">
    <name type="scientific">Tanacetum coccineum</name>
    <dbReference type="NCBI Taxonomy" id="301880"/>
    <lineage>
        <taxon>Eukaryota</taxon>
        <taxon>Viridiplantae</taxon>
        <taxon>Streptophyta</taxon>
        <taxon>Embryophyta</taxon>
        <taxon>Tracheophyta</taxon>
        <taxon>Spermatophyta</taxon>
        <taxon>Magnoliopsida</taxon>
        <taxon>eudicotyledons</taxon>
        <taxon>Gunneridae</taxon>
        <taxon>Pentapetalae</taxon>
        <taxon>asterids</taxon>
        <taxon>campanulids</taxon>
        <taxon>Asterales</taxon>
        <taxon>Asteraceae</taxon>
        <taxon>Asteroideae</taxon>
        <taxon>Anthemideae</taxon>
        <taxon>Anthemidinae</taxon>
        <taxon>Tanacetum</taxon>
    </lineage>
</organism>
<feature type="domain" description="Ubiquitin-like protease family profile" evidence="5">
    <location>
        <begin position="296"/>
        <end position="462"/>
    </location>
</feature>
<evidence type="ECO:0000256" key="2">
    <source>
        <dbReference type="ARBA" id="ARBA00022670"/>
    </source>
</evidence>
<dbReference type="InterPro" id="IPR038765">
    <property type="entry name" value="Papain-like_cys_pep_sf"/>
</dbReference>
<reference evidence="6" key="1">
    <citation type="journal article" date="2022" name="Int. J. Mol. Sci.">
        <title>Draft Genome of Tanacetum Coccineum: Genomic Comparison of Closely Related Tanacetum-Family Plants.</title>
        <authorList>
            <person name="Yamashiro T."/>
            <person name="Shiraishi A."/>
            <person name="Nakayama K."/>
            <person name="Satake H."/>
        </authorList>
    </citation>
    <scope>NUCLEOTIDE SEQUENCE</scope>
</reference>
<dbReference type="SUPFAM" id="SSF55681">
    <property type="entry name" value="Class II aaRS and biotin synthetases"/>
    <property type="match status" value="1"/>
</dbReference>